<accession>A0AAV8YM09</accession>
<organism evidence="1 2">
    <name type="scientific">Aromia moschata</name>
    <dbReference type="NCBI Taxonomy" id="1265417"/>
    <lineage>
        <taxon>Eukaryota</taxon>
        <taxon>Metazoa</taxon>
        <taxon>Ecdysozoa</taxon>
        <taxon>Arthropoda</taxon>
        <taxon>Hexapoda</taxon>
        <taxon>Insecta</taxon>
        <taxon>Pterygota</taxon>
        <taxon>Neoptera</taxon>
        <taxon>Endopterygota</taxon>
        <taxon>Coleoptera</taxon>
        <taxon>Polyphaga</taxon>
        <taxon>Cucujiformia</taxon>
        <taxon>Chrysomeloidea</taxon>
        <taxon>Cerambycidae</taxon>
        <taxon>Cerambycinae</taxon>
        <taxon>Callichromatini</taxon>
        <taxon>Aromia</taxon>
    </lineage>
</organism>
<comment type="caution">
    <text evidence="1">The sequence shown here is derived from an EMBL/GenBank/DDBJ whole genome shotgun (WGS) entry which is preliminary data.</text>
</comment>
<evidence type="ECO:0000313" key="1">
    <source>
        <dbReference type="EMBL" id="KAJ8951938.1"/>
    </source>
</evidence>
<proteinExistence type="predicted"/>
<gene>
    <name evidence="1" type="ORF">NQ318_013604</name>
</gene>
<evidence type="ECO:0000313" key="2">
    <source>
        <dbReference type="Proteomes" id="UP001162162"/>
    </source>
</evidence>
<name>A0AAV8YM09_9CUCU</name>
<dbReference type="AlphaFoldDB" id="A0AAV8YM09"/>
<dbReference type="EMBL" id="JAPWTK010000077">
    <property type="protein sequence ID" value="KAJ8951938.1"/>
    <property type="molecule type" value="Genomic_DNA"/>
</dbReference>
<protein>
    <submittedName>
        <fullName evidence="1">Uncharacterized protein</fullName>
    </submittedName>
</protein>
<dbReference type="Proteomes" id="UP001162162">
    <property type="component" value="Unassembled WGS sequence"/>
</dbReference>
<keyword evidence="2" id="KW-1185">Reference proteome</keyword>
<sequence length="60" mass="6596">MSLKEEYGTLYKQRLDYPLVDHQVAISVPGDIILGGLFSVHTKGERRHAAPRSTTVASKG</sequence>
<reference evidence="1" key="1">
    <citation type="journal article" date="2023" name="Insect Mol. Biol.">
        <title>Genome sequencing provides insights into the evolution of gene families encoding plant cell wall-degrading enzymes in longhorned beetles.</title>
        <authorList>
            <person name="Shin N.R."/>
            <person name="Okamura Y."/>
            <person name="Kirsch R."/>
            <person name="Pauchet Y."/>
        </authorList>
    </citation>
    <scope>NUCLEOTIDE SEQUENCE</scope>
    <source>
        <strain evidence="1">AMC_N1</strain>
    </source>
</reference>